<organism evidence="1">
    <name type="scientific">Anguilla anguilla</name>
    <name type="common">European freshwater eel</name>
    <name type="synonym">Muraena anguilla</name>
    <dbReference type="NCBI Taxonomy" id="7936"/>
    <lineage>
        <taxon>Eukaryota</taxon>
        <taxon>Metazoa</taxon>
        <taxon>Chordata</taxon>
        <taxon>Craniata</taxon>
        <taxon>Vertebrata</taxon>
        <taxon>Euteleostomi</taxon>
        <taxon>Actinopterygii</taxon>
        <taxon>Neopterygii</taxon>
        <taxon>Teleostei</taxon>
        <taxon>Anguilliformes</taxon>
        <taxon>Anguillidae</taxon>
        <taxon>Anguilla</taxon>
    </lineage>
</organism>
<accession>A0A0E9UKD5</accession>
<reference evidence="1" key="1">
    <citation type="submission" date="2014-11" db="EMBL/GenBank/DDBJ databases">
        <authorList>
            <person name="Amaro Gonzalez C."/>
        </authorList>
    </citation>
    <scope>NUCLEOTIDE SEQUENCE</scope>
</reference>
<protein>
    <submittedName>
        <fullName evidence="1">Uncharacterized protein</fullName>
    </submittedName>
</protein>
<proteinExistence type="predicted"/>
<evidence type="ECO:0000313" key="1">
    <source>
        <dbReference type="EMBL" id="JAH66294.1"/>
    </source>
</evidence>
<dbReference type="PROSITE" id="PS51257">
    <property type="entry name" value="PROKAR_LIPOPROTEIN"/>
    <property type="match status" value="1"/>
</dbReference>
<dbReference type="EMBL" id="GBXM01042283">
    <property type="protein sequence ID" value="JAH66294.1"/>
    <property type="molecule type" value="Transcribed_RNA"/>
</dbReference>
<dbReference type="AlphaFoldDB" id="A0A0E9UKD5"/>
<sequence length="41" mass="4314">MPQKCNFYVVTVTVLSVTMGNSRMTVGGTGWSGSCCVISVL</sequence>
<reference evidence="1" key="2">
    <citation type="journal article" date="2015" name="Fish Shellfish Immunol.">
        <title>Early steps in the European eel (Anguilla anguilla)-Vibrio vulnificus interaction in the gills: Role of the RtxA13 toxin.</title>
        <authorList>
            <person name="Callol A."/>
            <person name="Pajuelo D."/>
            <person name="Ebbesson L."/>
            <person name="Teles M."/>
            <person name="MacKenzie S."/>
            <person name="Amaro C."/>
        </authorList>
    </citation>
    <scope>NUCLEOTIDE SEQUENCE</scope>
</reference>
<name>A0A0E9UKD5_ANGAN</name>